<dbReference type="AlphaFoldDB" id="K1RM56"/>
<protein>
    <submittedName>
        <fullName evidence="1">Uncharacterized protein</fullName>
    </submittedName>
</protein>
<name>K1RM56_9ZZZZ</name>
<organism evidence="1">
    <name type="scientific">human gut metagenome</name>
    <dbReference type="NCBI Taxonomy" id="408170"/>
    <lineage>
        <taxon>unclassified sequences</taxon>
        <taxon>metagenomes</taxon>
        <taxon>organismal metagenomes</taxon>
    </lineage>
</organism>
<proteinExistence type="predicted"/>
<accession>K1RM56</accession>
<comment type="caution">
    <text evidence="1">The sequence shown here is derived from an EMBL/GenBank/DDBJ whole genome shotgun (WGS) entry which is preliminary data.</text>
</comment>
<feature type="non-terminal residue" evidence="1">
    <location>
        <position position="21"/>
    </location>
</feature>
<gene>
    <name evidence="1" type="ORF">OBE_17399</name>
</gene>
<sequence>MQLDEDTIPDSLLHTRWQIQR</sequence>
<dbReference type="EMBL" id="AJWZ01011616">
    <property type="protein sequence ID" value="EKC44584.1"/>
    <property type="molecule type" value="Genomic_DNA"/>
</dbReference>
<reference evidence="1" key="1">
    <citation type="journal article" date="2013" name="Environ. Microbiol.">
        <title>Microbiota from the distal guts of lean and obese adolescents exhibit partial functional redundancy besides clear differences in community structure.</title>
        <authorList>
            <person name="Ferrer M."/>
            <person name="Ruiz A."/>
            <person name="Lanza F."/>
            <person name="Haange S.B."/>
            <person name="Oberbach A."/>
            <person name="Till H."/>
            <person name="Bargiela R."/>
            <person name="Campoy C."/>
            <person name="Segura M.T."/>
            <person name="Richter M."/>
            <person name="von Bergen M."/>
            <person name="Seifert J."/>
            <person name="Suarez A."/>
        </authorList>
    </citation>
    <scope>NUCLEOTIDE SEQUENCE</scope>
</reference>
<evidence type="ECO:0000313" key="1">
    <source>
        <dbReference type="EMBL" id="EKC44584.1"/>
    </source>
</evidence>